<feature type="chain" id="PRO_5047446073" evidence="4">
    <location>
        <begin position="44"/>
        <end position="424"/>
    </location>
</feature>
<evidence type="ECO:0000313" key="5">
    <source>
        <dbReference type="EMBL" id="MBE3000429.1"/>
    </source>
</evidence>
<evidence type="ECO:0000256" key="1">
    <source>
        <dbReference type="ARBA" id="ARBA00022801"/>
    </source>
</evidence>
<dbReference type="Proteomes" id="UP000806528">
    <property type="component" value="Unassembled WGS sequence"/>
</dbReference>
<evidence type="ECO:0000256" key="4">
    <source>
        <dbReference type="SAM" id="SignalP"/>
    </source>
</evidence>
<sequence>MADKNTFRDRTRDRRRAPARLCAHSAAALVLAASFCVPALHSAATTGESVALSPPGPTGPYTVGRSDVHLTDPSRGHPWVESAEERELMASLWYPAEAGSGAEPAPYLTPGMADALVSGLYGSGVPRGAIDTEGSTANALADAPVAEGASGLPVLLFSPGFGESRFNSTADPEELASHGYLVVAMDHPYESTAVDMPDGRVLRQAYPERETPTYREAISVRTQDTLFVLDALEEGTLLPGPLDEAADTSTVGMFGHSAGGLTAGEIMVDDERIAAGVNLDGSVAYHVGDEEWARSTTHGVDRPFAYMGAGTSGADLPHHSGHHEDLRLFRAASSGPFHEVFMAEGEHRSFADDQWALPALEDEHGLSGRSWENRKGGIGHVDPEGSIAAQRAYLRAFFDTYLRGADDPLVHDPSGEHPELEPVE</sequence>
<dbReference type="EMBL" id="JADBGI010000015">
    <property type="protein sequence ID" value="MBE3000429.1"/>
    <property type="molecule type" value="Genomic_DNA"/>
</dbReference>
<protein>
    <submittedName>
        <fullName evidence="5">Alpha/beta hydrolase</fullName>
    </submittedName>
</protein>
<gene>
    <name evidence="5" type="ORF">IDM40_17230</name>
</gene>
<evidence type="ECO:0000256" key="2">
    <source>
        <dbReference type="ARBA" id="ARBA00022963"/>
    </source>
</evidence>
<dbReference type="Pfam" id="PF03403">
    <property type="entry name" value="PAF-AH_p_II"/>
    <property type="match status" value="1"/>
</dbReference>
<dbReference type="Gene3D" id="3.40.50.1820">
    <property type="entry name" value="alpha/beta hydrolase"/>
    <property type="match status" value="1"/>
</dbReference>
<dbReference type="InterPro" id="IPR029058">
    <property type="entry name" value="AB_hydrolase_fold"/>
</dbReference>
<keyword evidence="3" id="KW-0443">Lipid metabolism</keyword>
<dbReference type="GO" id="GO:0016787">
    <property type="term" value="F:hydrolase activity"/>
    <property type="evidence" value="ECO:0007669"/>
    <property type="project" value="UniProtKB-KW"/>
</dbReference>
<reference evidence="5 6" key="1">
    <citation type="submission" date="2020-09" db="EMBL/GenBank/DDBJ databases">
        <title>Diversity and distribution of actinomycetes associated with coral in the coast of Hainan.</title>
        <authorList>
            <person name="Li F."/>
        </authorList>
    </citation>
    <scope>NUCLEOTIDE SEQUENCE [LARGE SCALE GENOMIC DNA]</scope>
    <source>
        <strain evidence="5 6">HNM0947</strain>
    </source>
</reference>
<keyword evidence="4" id="KW-0732">Signal</keyword>
<feature type="signal peptide" evidence="4">
    <location>
        <begin position="1"/>
        <end position="43"/>
    </location>
</feature>
<name>A0ABR9P9B6_9ACTN</name>
<dbReference type="SUPFAM" id="SSF53474">
    <property type="entry name" value="alpha/beta-Hydrolases"/>
    <property type="match status" value="1"/>
</dbReference>
<evidence type="ECO:0000256" key="3">
    <source>
        <dbReference type="ARBA" id="ARBA00023098"/>
    </source>
</evidence>
<organism evidence="5 6">
    <name type="scientific">Nocardiopsis coralli</name>
    <dbReference type="NCBI Taxonomy" id="2772213"/>
    <lineage>
        <taxon>Bacteria</taxon>
        <taxon>Bacillati</taxon>
        <taxon>Actinomycetota</taxon>
        <taxon>Actinomycetes</taxon>
        <taxon>Streptosporangiales</taxon>
        <taxon>Nocardiopsidaceae</taxon>
        <taxon>Nocardiopsis</taxon>
    </lineage>
</organism>
<keyword evidence="2" id="KW-0442">Lipid degradation</keyword>
<proteinExistence type="predicted"/>
<evidence type="ECO:0000313" key="6">
    <source>
        <dbReference type="Proteomes" id="UP000806528"/>
    </source>
</evidence>
<accession>A0ABR9P9B6</accession>
<dbReference type="PANTHER" id="PTHR10272">
    <property type="entry name" value="PLATELET-ACTIVATING FACTOR ACETYLHYDROLASE"/>
    <property type="match status" value="1"/>
</dbReference>
<dbReference type="PANTHER" id="PTHR10272:SF0">
    <property type="entry name" value="PLATELET-ACTIVATING FACTOR ACETYLHYDROLASE"/>
    <property type="match status" value="1"/>
</dbReference>
<keyword evidence="1 5" id="KW-0378">Hydrolase</keyword>
<keyword evidence="6" id="KW-1185">Reference proteome</keyword>
<comment type="caution">
    <text evidence="5">The sequence shown here is derived from an EMBL/GenBank/DDBJ whole genome shotgun (WGS) entry which is preliminary data.</text>
</comment>
<dbReference type="RefSeq" id="WP_193123039.1">
    <property type="nucleotide sequence ID" value="NZ_JADBGI010000015.1"/>
</dbReference>